<dbReference type="GO" id="GO:0046983">
    <property type="term" value="F:protein dimerization activity"/>
    <property type="evidence" value="ECO:0007669"/>
    <property type="project" value="InterPro"/>
</dbReference>
<proteinExistence type="predicted"/>
<dbReference type="SUPFAM" id="SSF53098">
    <property type="entry name" value="Ribonuclease H-like"/>
    <property type="match status" value="1"/>
</dbReference>
<evidence type="ECO:0000313" key="3">
    <source>
        <dbReference type="Proteomes" id="UP000675881"/>
    </source>
</evidence>
<dbReference type="PANTHER" id="PTHR46481:SF9">
    <property type="entry name" value="ZINC FINGER BED DOMAIN-CONTAINING PROTEIN 1-LIKE"/>
    <property type="match status" value="1"/>
</dbReference>
<organism evidence="2 3">
    <name type="scientific">Lepeophtheirus salmonis</name>
    <name type="common">Salmon louse</name>
    <name type="synonym">Caligus salmonis</name>
    <dbReference type="NCBI Taxonomy" id="72036"/>
    <lineage>
        <taxon>Eukaryota</taxon>
        <taxon>Metazoa</taxon>
        <taxon>Ecdysozoa</taxon>
        <taxon>Arthropoda</taxon>
        <taxon>Crustacea</taxon>
        <taxon>Multicrustacea</taxon>
        <taxon>Hexanauplia</taxon>
        <taxon>Copepoda</taxon>
        <taxon>Siphonostomatoida</taxon>
        <taxon>Caligidae</taxon>
        <taxon>Lepeophtheirus</taxon>
    </lineage>
</organism>
<dbReference type="InterPro" id="IPR008906">
    <property type="entry name" value="HATC_C_dom"/>
</dbReference>
<protein>
    <submittedName>
        <fullName evidence="2">(salmon louse) hypothetical protein</fullName>
    </submittedName>
</protein>
<dbReference type="OrthoDB" id="117690at2759"/>
<reference evidence="2" key="1">
    <citation type="submission" date="2021-02" db="EMBL/GenBank/DDBJ databases">
        <authorList>
            <person name="Bekaert M."/>
        </authorList>
    </citation>
    <scope>NUCLEOTIDE SEQUENCE</scope>
    <source>
        <strain evidence="2">IoA-00</strain>
    </source>
</reference>
<dbReference type="InterPro" id="IPR052035">
    <property type="entry name" value="ZnF_BED_domain_contain"/>
</dbReference>
<dbReference type="AlphaFoldDB" id="A0A7R8CJG9"/>
<dbReference type="Pfam" id="PF05699">
    <property type="entry name" value="Dimer_Tnp_hAT"/>
    <property type="match status" value="1"/>
</dbReference>
<gene>
    <name evidence="2" type="ORF">LSAA_2839</name>
</gene>
<sequence length="336" mass="38474">MTEFNKYFEKIALVVRDNAANMVIGVKQRCVKDLLSTCKHIVGYFNHSPSAFKKTTNGKYLEKGIVVLKPFIDCTNILSARNATASIIIPNIKAICHSFEKGEENDIITNNVTTLFGSGWSKMFYRPGIKILILDKWIFLQEIKEKYSQKDEKENQTSNQMKKKSSTQEFEKVNPEIKFEMDKYKASRLIKNENKPLEWWKINQSSFPHMDFLVKKYLCAPPSSVESERFFNVGADFLVKNSTKAIYFVKIPQETRYLKLKLAIHKVISQFNTNNEAQLNGGQSNIVRGMISSSTSGRIFKIASTCSSMYLIESGLEFVSRPFRVARIFNTSEQVG</sequence>
<name>A0A7R8CJG9_LEPSM</name>
<dbReference type="EMBL" id="HG994590">
    <property type="protein sequence ID" value="CAF2805826.1"/>
    <property type="molecule type" value="Genomic_DNA"/>
</dbReference>
<evidence type="ECO:0000259" key="1">
    <source>
        <dbReference type="Pfam" id="PF05699"/>
    </source>
</evidence>
<dbReference type="Proteomes" id="UP000675881">
    <property type="component" value="Chromosome 11"/>
</dbReference>
<dbReference type="PANTHER" id="PTHR46481">
    <property type="entry name" value="ZINC FINGER BED DOMAIN-CONTAINING PROTEIN 4"/>
    <property type="match status" value="1"/>
</dbReference>
<feature type="domain" description="HAT C-terminal dimerisation" evidence="1">
    <location>
        <begin position="180"/>
        <end position="234"/>
    </location>
</feature>
<keyword evidence="3" id="KW-1185">Reference proteome</keyword>
<accession>A0A7R8CJG9</accession>
<dbReference type="InterPro" id="IPR012337">
    <property type="entry name" value="RNaseH-like_sf"/>
</dbReference>
<evidence type="ECO:0000313" key="2">
    <source>
        <dbReference type="EMBL" id="CAF2805826.1"/>
    </source>
</evidence>